<evidence type="ECO:0000313" key="2">
    <source>
        <dbReference type="WBParaSite" id="L893_g11172.t1"/>
    </source>
</evidence>
<evidence type="ECO:0000313" key="1">
    <source>
        <dbReference type="Proteomes" id="UP000095287"/>
    </source>
</evidence>
<name>A0A1I7XZR4_9BILA</name>
<dbReference type="AlphaFoldDB" id="A0A1I7XZR4"/>
<sequence>MIRSTTSLLRRIASRQIRWIPPIRGASALPRTSTSSAEVASAYRRLTPIQHILQRPDSYIGSTLPTDEV</sequence>
<reference evidence="2" key="1">
    <citation type="submission" date="2016-11" db="UniProtKB">
        <authorList>
            <consortium name="WormBaseParasite"/>
        </authorList>
    </citation>
    <scope>IDENTIFICATION</scope>
</reference>
<accession>A0A1I7XZR4</accession>
<keyword evidence="1" id="KW-1185">Reference proteome</keyword>
<dbReference type="Proteomes" id="UP000095287">
    <property type="component" value="Unplaced"/>
</dbReference>
<dbReference type="WBParaSite" id="L893_g11172.t1">
    <property type="protein sequence ID" value="L893_g11172.t1"/>
    <property type="gene ID" value="L893_g11172"/>
</dbReference>
<proteinExistence type="predicted"/>
<protein>
    <submittedName>
        <fullName evidence="2">Uncharacterized protein</fullName>
    </submittedName>
</protein>
<organism evidence="1 2">
    <name type="scientific">Steinernema glaseri</name>
    <dbReference type="NCBI Taxonomy" id="37863"/>
    <lineage>
        <taxon>Eukaryota</taxon>
        <taxon>Metazoa</taxon>
        <taxon>Ecdysozoa</taxon>
        <taxon>Nematoda</taxon>
        <taxon>Chromadorea</taxon>
        <taxon>Rhabditida</taxon>
        <taxon>Tylenchina</taxon>
        <taxon>Panagrolaimomorpha</taxon>
        <taxon>Strongyloidoidea</taxon>
        <taxon>Steinernematidae</taxon>
        <taxon>Steinernema</taxon>
    </lineage>
</organism>